<comment type="caution">
    <text evidence="2">The sequence shown here is derived from an EMBL/GenBank/DDBJ whole genome shotgun (WGS) entry which is preliminary data.</text>
</comment>
<sequence>MRSFLLTAAIAATTTTAILVPDPDNDYSCTSTHNPVVTLHGLGATYYEDINFLGDWLKTEGFCVFRATYGSYPDFPLVGGFLPINESAVEVADFITDVSTKTGADKVDIVGHSEGAFLSLYVPKFQAGISDIVQRIVSIAPPTHGTNFANLVTLGKDLGVLGLVEQVLDIFGCHACDDLVDDGWAIKELDDGKPIIQPGNSATIIISKWDELVTPTTTSLVNETSAKNEYIQDYCSYDPVGHIGEAYDLNVWNLVKNALEDVTAHNFQCVVGSPGKKV</sequence>
<organism evidence="2 3">
    <name type="scientific">Talaromyces proteolyticus</name>
    <dbReference type="NCBI Taxonomy" id="1131652"/>
    <lineage>
        <taxon>Eukaryota</taxon>
        <taxon>Fungi</taxon>
        <taxon>Dikarya</taxon>
        <taxon>Ascomycota</taxon>
        <taxon>Pezizomycotina</taxon>
        <taxon>Eurotiomycetes</taxon>
        <taxon>Eurotiomycetidae</taxon>
        <taxon>Eurotiales</taxon>
        <taxon>Trichocomaceae</taxon>
        <taxon>Talaromyces</taxon>
        <taxon>Talaromyces sect. Bacilispori</taxon>
    </lineage>
</organism>
<evidence type="ECO:0000313" key="3">
    <source>
        <dbReference type="Proteomes" id="UP001201262"/>
    </source>
</evidence>
<dbReference type="InterPro" id="IPR002918">
    <property type="entry name" value="Lipase_EstA/Esterase_EstB"/>
</dbReference>
<keyword evidence="2" id="KW-0378">Hydrolase</keyword>
<keyword evidence="1" id="KW-0732">Signal</keyword>
<dbReference type="Pfam" id="PF01674">
    <property type="entry name" value="Lipase_2"/>
    <property type="match status" value="1"/>
</dbReference>
<proteinExistence type="predicted"/>
<dbReference type="GO" id="GO:0016042">
    <property type="term" value="P:lipid catabolic process"/>
    <property type="evidence" value="ECO:0007669"/>
    <property type="project" value="InterPro"/>
</dbReference>
<dbReference type="EMBL" id="JAJTJA010000002">
    <property type="protein sequence ID" value="KAH8704004.1"/>
    <property type="molecule type" value="Genomic_DNA"/>
</dbReference>
<dbReference type="Proteomes" id="UP001201262">
    <property type="component" value="Unassembled WGS sequence"/>
</dbReference>
<reference evidence="2" key="1">
    <citation type="submission" date="2021-12" db="EMBL/GenBank/DDBJ databases">
        <title>Convergent genome expansion in fungi linked to evolution of root-endophyte symbiosis.</title>
        <authorList>
            <consortium name="DOE Joint Genome Institute"/>
            <person name="Ke Y.-H."/>
            <person name="Bonito G."/>
            <person name="Liao H.-L."/>
            <person name="Looney B."/>
            <person name="Rojas-Flechas A."/>
            <person name="Nash J."/>
            <person name="Hameed K."/>
            <person name="Schadt C."/>
            <person name="Martin F."/>
            <person name="Crous P.W."/>
            <person name="Miettinen O."/>
            <person name="Magnuson J.K."/>
            <person name="Labbe J."/>
            <person name="Jacobson D."/>
            <person name="Doktycz M.J."/>
            <person name="Veneault-Fourrey C."/>
            <person name="Kuo A."/>
            <person name="Mondo S."/>
            <person name="Calhoun S."/>
            <person name="Riley R."/>
            <person name="Ohm R."/>
            <person name="LaButti K."/>
            <person name="Andreopoulos B."/>
            <person name="Pangilinan J."/>
            <person name="Nolan M."/>
            <person name="Tritt A."/>
            <person name="Clum A."/>
            <person name="Lipzen A."/>
            <person name="Daum C."/>
            <person name="Barry K."/>
            <person name="Grigoriev I.V."/>
            <person name="Vilgalys R."/>
        </authorList>
    </citation>
    <scope>NUCLEOTIDE SEQUENCE</scope>
    <source>
        <strain evidence="2">PMI_201</strain>
    </source>
</reference>
<protein>
    <submittedName>
        <fullName evidence="2">Alpha/Beta hydrolase protein</fullName>
    </submittedName>
</protein>
<feature type="signal peptide" evidence="1">
    <location>
        <begin position="1"/>
        <end position="17"/>
    </location>
</feature>
<keyword evidence="3" id="KW-1185">Reference proteome</keyword>
<dbReference type="PANTHER" id="PTHR32015:SF1">
    <property type="entry name" value="LIPASE"/>
    <property type="match status" value="1"/>
</dbReference>
<dbReference type="PANTHER" id="PTHR32015">
    <property type="entry name" value="FASTING INDUCED LIPASE"/>
    <property type="match status" value="1"/>
</dbReference>
<dbReference type="InterPro" id="IPR029058">
    <property type="entry name" value="AB_hydrolase_fold"/>
</dbReference>
<gene>
    <name evidence="2" type="ORF">BGW36DRAFT_288509</name>
</gene>
<dbReference type="SUPFAM" id="SSF53474">
    <property type="entry name" value="alpha/beta-Hydrolases"/>
    <property type="match status" value="1"/>
</dbReference>
<dbReference type="GeneID" id="70240869"/>
<feature type="chain" id="PRO_5042226537" evidence="1">
    <location>
        <begin position="18"/>
        <end position="278"/>
    </location>
</feature>
<dbReference type="GO" id="GO:0016298">
    <property type="term" value="F:lipase activity"/>
    <property type="evidence" value="ECO:0007669"/>
    <property type="project" value="TreeGrafter"/>
</dbReference>
<dbReference type="Gene3D" id="3.40.50.1820">
    <property type="entry name" value="alpha/beta hydrolase"/>
    <property type="match status" value="1"/>
</dbReference>
<dbReference type="AlphaFoldDB" id="A0AAD4L3L8"/>
<accession>A0AAD4L3L8</accession>
<evidence type="ECO:0000313" key="2">
    <source>
        <dbReference type="EMBL" id="KAH8704004.1"/>
    </source>
</evidence>
<dbReference type="RefSeq" id="XP_046077022.1">
    <property type="nucleotide sequence ID" value="XM_046210582.1"/>
</dbReference>
<name>A0AAD4L3L8_9EURO</name>
<evidence type="ECO:0000256" key="1">
    <source>
        <dbReference type="SAM" id="SignalP"/>
    </source>
</evidence>